<protein>
    <submittedName>
        <fullName evidence="1">Uncharacterized protein</fullName>
    </submittedName>
</protein>
<dbReference type="RefSeq" id="XP_007675555.1">
    <property type="nucleotide sequence ID" value="XM_007677365.1"/>
</dbReference>
<reference evidence="1 2" key="1">
    <citation type="journal article" date="2012" name="PLoS Pathog.">
        <title>Diverse lifestyles and strategies of plant pathogenesis encoded in the genomes of eighteen Dothideomycetes fungi.</title>
        <authorList>
            <person name="Ohm R.A."/>
            <person name="Feau N."/>
            <person name="Henrissat B."/>
            <person name="Schoch C.L."/>
            <person name="Horwitz B.A."/>
            <person name="Barry K.W."/>
            <person name="Condon B.J."/>
            <person name="Copeland A.C."/>
            <person name="Dhillon B."/>
            <person name="Glaser F."/>
            <person name="Hesse C.N."/>
            <person name="Kosti I."/>
            <person name="LaButti K."/>
            <person name="Lindquist E.A."/>
            <person name="Lucas S."/>
            <person name="Salamov A.A."/>
            <person name="Bradshaw R.E."/>
            <person name="Ciuffetti L."/>
            <person name="Hamelin R.C."/>
            <person name="Kema G.H.J."/>
            <person name="Lawrence C."/>
            <person name="Scott J.A."/>
            <person name="Spatafora J.W."/>
            <person name="Turgeon B.G."/>
            <person name="de Wit P.J.G.M."/>
            <person name="Zhong S."/>
            <person name="Goodwin S.B."/>
            <person name="Grigoriev I.V."/>
        </authorList>
    </citation>
    <scope>NUCLEOTIDE SEQUENCE [LARGE SCALE GENOMIC DNA]</scope>
    <source>
        <strain evidence="1 2">UAMH 10762</strain>
    </source>
</reference>
<proteinExistence type="predicted"/>
<dbReference type="HOGENOM" id="CLU_1532255_0_0_1"/>
<evidence type="ECO:0000313" key="2">
    <source>
        <dbReference type="Proteomes" id="UP000011761"/>
    </source>
</evidence>
<dbReference type="Proteomes" id="UP000011761">
    <property type="component" value="Unassembled WGS sequence"/>
</dbReference>
<sequence length="175" mass="20328">MTKNISGAHLYWAQPQAISRWLRQQSAEAHRAISSRMSLQPRALHWTIGRRRGVDQQSSARSTFVHCSRPASDSRLAEAQFGDRVKKGKSSESSRAIECRTHELLLVWAYLGWLMVFQLKPSKCWRRSHSGEVASHQRHLRERTPDAVIDIFQELPGEPEVMWEWRMSFHLRGAR</sequence>
<dbReference type="KEGG" id="bcom:BAUCODRAFT_432919"/>
<accession>M2LR64</accession>
<gene>
    <name evidence="1" type="ORF">BAUCODRAFT_432919</name>
</gene>
<dbReference type="AlphaFoldDB" id="M2LR64"/>
<evidence type="ECO:0000313" key="1">
    <source>
        <dbReference type="EMBL" id="EMC96927.1"/>
    </source>
</evidence>
<dbReference type="GeneID" id="19114270"/>
<organism evidence="1 2">
    <name type="scientific">Baudoinia panamericana (strain UAMH 10762)</name>
    <name type="common">Angels' share fungus</name>
    <name type="synonym">Baudoinia compniacensis (strain UAMH 10762)</name>
    <dbReference type="NCBI Taxonomy" id="717646"/>
    <lineage>
        <taxon>Eukaryota</taxon>
        <taxon>Fungi</taxon>
        <taxon>Dikarya</taxon>
        <taxon>Ascomycota</taxon>
        <taxon>Pezizomycotina</taxon>
        <taxon>Dothideomycetes</taxon>
        <taxon>Dothideomycetidae</taxon>
        <taxon>Mycosphaerellales</taxon>
        <taxon>Teratosphaeriaceae</taxon>
        <taxon>Baudoinia</taxon>
    </lineage>
</organism>
<name>M2LR64_BAUPA</name>
<dbReference type="EMBL" id="KB445554">
    <property type="protein sequence ID" value="EMC96927.1"/>
    <property type="molecule type" value="Genomic_DNA"/>
</dbReference>
<keyword evidence="2" id="KW-1185">Reference proteome</keyword>